<dbReference type="AlphaFoldDB" id="A0A433XQG2"/>
<keyword evidence="2" id="KW-1185">Reference proteome</keyword>
<comment type="caution">
    <text evidence="1">The sequence shown here is derived from an EMBL/GenBank/DDBJ whole genome shotgun (WGS) entry which is preliminary data.</text>
</comment>
<name>A0A433XQG2_9BACL</name>
<dbReference type="OrthoDB" id="2599832at2"/>
<evidence type="ECO:0000313" key="2">
    <source>
        <dbReference type="Proteomes" id="UP000272464"/>
    </source>
</evidence>
<organism evidence="1 2">
    <name type="scientific">Paenibacillus zeisoli</name>
    <dbReference type="NCBI Taxonomy" id="2496267"/>
    <lineage>
        <taxon>Bacteria</taxon>
        <taxon>Bacillati</taxon>
        <taxon>Bacillota</taxon>
        <taxon>Bacilli</taxon>
        <taxon>Bacillales</taxon>
        <taxon>Paenibacillaceae</taxon>
        <taxon>Paenibacillus</taxon>
    </lineage>
</organism>
<dbReference type="Proteomes" id="UP000272464">
    <property type="component" value="Unassembled WGS sequence"/>
</dbReference>
<dbReference type="EMBL" id="RZNX01000001">
    <property type="protein sequence ID" value="RUT36320.1"/>
    <property type="molecule type" value="Genomic_DNA"/>
</dbReference>
<evidence type="ECO:0000313" key="1">
    <source>
        <dbReference type="EMBL" id="RUT36320.1"/>
    </source>
</evidence>
<proteinExistence type="predicted"/>
<accession>A0A433XQG2</accession>
<reference evidence="1 2" key="1">
    <citation type="submission" date="2018-12" db="EMBL/GenBank/DDBJ databases">
        <authorList>
            <person name="Sun L."/>
            <person name="Chen Z."/>
        </authorList>
    </citation>
    <scope>NUCLEOTIDE SEQUENCE [LARGE SCALE GENOMIC DNA]</scope>
    <source>
        <strain evidence="1 2">3-5-3</strain>
    </source>
</reference>
<sequence length="144" mass="16810">MRYEDWIGQEVIVYCQDQDDIYTGTIEGWDKTANKLLLGPRSIAVPLEDIIKIQPGSRGKRFARKVMKTRTEKAAPHSVGYIMKNRVQFDNAVYFKSPVAVWKDNQLLHYRTAIHHHNEHEVTLITGEKYSKEKYMFVVRSIRG</sequence>
<gene>
    <name evidence="1" type="ORF">EJP77_04850</name>
</gene>
<protein>
    <submittedName>
        <fullName evidence="1">Uncharacterized protein</fullName>
    </submittedName>
</protein>
<dbReference type="RefSeq" id="WP_127198013.1">
    <property type="nucleotide sequence ID" value="NZ_RZNX01000001.1"/>
</dbReference>